<dbReference type="InterPro" id="IPR033870">
    <property type="entry name" value="FatB"/>
</dbReference>
<organism evidence="7 8">
    <name type="scientific">Vibrio marinisediminis</name>
    <dbReference type="NCBI Taxonomy" id="2758441"/>
    <lineage>
        <taxon>Bacteria</taxon>
        <taxon>Pseudomonadati</taxon>
        <taxon>Pseudomonadota</taxon>
        <taxon>Gammaproteobacteria</taxon>
        <taxon>Vibrionales</taxon>
        <taxon>Vibrionaceae</taxon>
        <taxon>Vibrio</taxon>
    </lineage>
</organism>
<dbReference type="EMBL" id="JACFYF010000011">
    <property type="protein sequence ID" value="MBA5763812.1"/>
    <property type="molecule type" value="Genomic_DNA"/>
</dbReference>
<keyword evidence="4" id="KW-0408">Iron</keyword>
<feature type="domain" description="Fe/B12 periplasmic-binding" evidence="6">
    <location>
        <begin position="43"/>
        <end position="305"/>
    </location>
</feature>
<dbReference type="GO" id="GO:1901678">
    <property type="term" value="P:iron coordination entity transport"/>
    <property type="evidence" value="ECO:0007669"/>
    <property type="project" value="UniProtKB-ARBA"/>
</dbReference>
<accession>A0A7W2FT91</accession>
<evidence type="ECO:0000256" key="3">
    <source>
        <dbReference type="ARBA" id="ARBA00022448"/>
    </source>
</evidence>
<dbReference type="PANTHER" id="PTHR30532:SF28">
    <property type="entry name" value="PETROBACTIN-BINDING PROTEIN YCLQ"/>
    <property type="match status" value="1"/>
</dbReference>
<evidence type="ECO:0000256" key="4">
    <source>
        <dbReference type="ARBA" id="ARBA00022496"/>
    </source>
</evidence>
<evidence type="ECO:0000259" key="6">
    <source>
        <dbReference type="PROSITE" id="PS50983"/>
    </source>
</evidence>
<gene>
    <name evidence="7" type="ORF">H2O73_15715</name>
</gene>
<evidence type="ECO:0000256" key="2">
    <source>
        <dbReference type="ARBA" id="ARBA00008814"/>
    </source>
</evidence>
<keyword evidence="3" id="KW-0813">Transport</keyword>
<keyword evidence="4" id="KW-0406">Ion transport</keyword>
<comment type="similarity">
    <text evidence="2">Belongs to the bacterial solute-binding protein 8 family.</text>
</comment>
<comment type="subcellular location">
    <subcellularLocation>
        <location evidence="1">Cell envelope</location>
    </subcellularLocation>
</comment>
<evidence type="ECO:0000313" key="7">
    <source>
        <dbReference type="EMBL" id="MBA5763812.1"/>
    </source>
</evidence>
<keyword evidence="8" id="KW-1185">Reference proteome</keyword>
<dbReference type="Gene3D" id="3.40.50.1980">
    <property type="entry name" value="Nitrogenase molybdenum iron protein domain"/>
    <property type="match status" value="2"/>
</dbReference>
<dbReference type="AlphaFoldDB" id="A0A7W2FT91"/>
<comment type="caution">
    <text evidence="7">The sequence shown here is derived from an EMBL/GenBank/DDBJ whole genome shotgun (WGS) entry which is preliminary data.</text>
</comment>
<evidence type="ECO:0000256" key="5">
    <source>
        <dbReference type="ARBA" id="ARBA00022729"/>
    </source>
</evidence>
<dbReference type="CDD" id="cd01140">
    <property type="entry name" value="FatB"/>
    <property type="match status" value="1"/>
</dbReference>
<reference evidence="7 8" key="1">
    <citation type="submission" date="2020-07" db="EMBL/GenBank/DDBJ databases">
        <title>Vibrio marinisediminis sp. nov., isolated from marine sediment.</title>
        <authorList>
            <person name="Ji X."/>
        </authorList>
    </citation>
    <scope>NUCLEOTIDE SEQUENCE [LARGE SCALE GENOMIC DNA]</scope>
    <source>
        <strain evidence="7 8">404</strain>
    </source>
</reference>
<protein>
    <submittedName>
        <fullName evidence="7">Siderophore ABC transporter substrate-binding protein</fullName>
    </submittedName>
</protein>
<dbReference type="PROSITE" id="PS50983">
    <property type="entry name" value="FE_B12_PBP"/>
    <property type="match status" value="1"/>
</dbReference>
<dbReference type="Proteomes" id="UP000571701">
    <property type="component" value="Unassembled WGS sequence"/>
</dbReference>
<name>A0A7W2FT91_9VIBR</name>
<dbReference type="GO" id="GO:0030288">
    <property type="term" value="C:outer membrane-bounded periplasmic space"/>
    <property type="evidence" value="ECO:0007669"/>
    <property type="project" value="TreeGrafter"/>
</dbReference>
<dbReference type="SUPFAM" id="SSF53807">
    <property type="entry name" value="Helical backbone' metal receptor"/>
    <property type="match status" value="1"/>
</dbReference>
<sequence>MELDMKASVLGLLTGLVAFSVNAEMIEVKHQKGITKLESNPERVVVIGVGALDAAVTLGVEPVAISTVSMFPDYLAQYRDYKFVSAGSLSEPNFETIYTQKPDLIIIGPRAVKQYDELSKIAPTIVFAADDKKGYWQSTQQQWRNLGKVFDKTEFVEEKIAALDKDFKAIRAYNQSQNVDALTVMSSGGNITAFGADSRFSAIYQDFGFKPTVQNIQAKRHGDLVSYEFIREIDPSTLLIVDKDSLVNKGESTVKRDFENDLVKATKAYQNKQMAYLDINAWYLAISGIQATEKMINDVKSSIRK</sequence>
<evidence type="ECO:0000256" key="1">
    <source>
        <dbReference type="ARBA" id="ARBA00004196"/>
    </source>
</evidence>
<keyword evidence="5" id="KW-0732">Signal</keyword>
<proteinExistence type="inferred from homology"/>
<dbReference type="InterPro" id="IPR002491">
    <property type="entry name" value="ABC_transptr_periplasmic_BD"/>
</dbReference>
<dbReference type="Pfam" id="PF01497">
    <property type="entry name" value="Peripla_BP_2"/>
    <property type="match status" value="1"/>
</dbReference>
<dbReference type="PANTHER" id="PTHR30532">
    <property type="entry name" value="IRON III DICITRATE-BINDING PERIPLASMIC PROTEIN"/>
    <property type="match status" value="1"/>
</dbReference>
<keyword evidence="4" id="KW-0410">Iron transport</keyword>
<dbReference type="InterPro" id="IPR051313">
    <property type="entry name" value="Bact_iron-sidero_bind"/>
</dbReference>
<evidence type="ECO:0000313" key="8">
    <source>
        <dbReference type="Proteomes" id="UP000571701"/>
    </source>
</evidence>